<evidence type="ECO:0000256" key="1">
    <source>
        <dbReference type="SAM" id="MobiDB-lite"/>
    </source>
</evidence>
<accession>A0AAW2WCJ1</accession>
<evidence type="ECO:0000313" key="2">
    <source>
        <dbReference type="EMBL" id="KAL0438980.1"/>
    </source>
</evidence>
<reference evidence="2" key="2">
    <citation type="journal article" date="2024" name="Plant">
        <title>Genomic evolution and insights into agronomic trait innovations of Sesamum species.</title>
        <authorList>
            <person name="Miao H."/>
            <person name="Wang L."/>
            <person name="Qu L."/>
            <person name="Liu H."/>
            <person name="Sun Y."/>
            <person name="Le M."/>
            <person name="Wang Q."/>
            <person name="Wei S."/>
            <person name="Zheng Y."/>
            <person name="Lin W."/>
            <person name="Duan Y."/>
            <person name="Cao H."/>
            <person name="Xiong S."/>
            <person name="Wang X."/>
            <person name="Wei L."/>
            <person name="Li C."/>
            <person name="Ma Q."/>
            <person name="Ju M."/>
            <person name="Zhao R."/>
            <person name="Li G."/>
            <person name="Mu C."/>
            <person name="Tian Q."/>
            <person name="Mei H."/>
            <person name="Zhang T."/>
            <person name="Gao T."/>
            <person name="Zhang H."/>
        </authorList>
    </citation>
    <scope>NUCLEOTIDE SEQUENCE</scope>
    <source>
        <strain evidence="2">KEN1</strain>
    </source>
</reference>
<organism evidence="2">
    <name type="scientific">Sesamum latifolium</name>
    <dbReference type="NCBI Taxonomy" id="2727402"/>
    <lineage>
        <taxon>Eukaryota</taxon>
        <taxon>Viridiplantae</taxon>
        <taxon>Streptophyta</taxon>
        <taxon>Embryophyta</taxon>
        <taxon>Tracheophyta</taxon>
        <taxon>Spermatophyta</taxon>
        <taxon>Magnoliopsida</taxon>
        <taxon>eudicotyledons</taxon>
        <taxon>Gunneridae</taxon>
        <taxon>Pentapetalae</taxon>
        <taxon>asterids</taxon>
        <taxon>lamiids</taxon>
        <taxon>Lamiales</taxon>
        <taxon>Pedaliaceae</taxon>
        <taxon>Sesamum</taxon>
    </lineage>
</organism>
<comment type="caution">
    <text evidence="2">The sequence shown here is derived from an EMBL/GenBank/DDBJ whole genome shotgun (WGS) entry which is preliminary data.</text>
</comment>
<name>A0AAW2WCJ1_9LAMI</name>
<proteinExistence type="predicted"/>
<dbReference type="AlphaFoldDB" id="A0AAW2WCJ1"/>
<dbReference type="EMBL" id="JACGWN010000008">
    <property type="protein sequence ID" value="KAL0438980.1"/>
    <property type="molecule type" value="Genomic_DNA"/>
</dbReference>
<protein>
    <submittedName>
        <fullName evidence="2">Uncharacterized protein</fullName>
    </submittedName>
</protein>
<gene>
    <name evidence="2" type="ORF">Slati_2381000</name>
</gene>
<sequence>MSAASGRKRDRVFGLGSEAHNTILGPSTAQVLHCSNALATTAEVPRPEGSGADDRAIHQKR</sequence>
<reference evidence="2" key="1">
    <citation type="submission" date="2020-06" db="EMBL/GenBank/DDBJ databases">
        <authorList>
            <person name="Li T."/>
            <person name="Hu X."/>
            <person name="Zhang T."/>
            <person name="Song X."/>
            <person name="Zhang H."/>
            <person name="Dai N."/>
            <person name="Sheng W."/>
            <person name="Hou X."/>
            <person name="Wei L."/>
        </authorList>
    </citation>
    <scope>NUCLEOTIDE SEQUENCE</scope>
    <source>
        <strain evidence="2">KEN1</strain>
        <tissue evidence="2">Leaf</tissue>
    </source>
</reference>
<feature type="compositionally biased region" description="Basic and acidic residues" evidence="1">
    <location>
        <begin position="52"/>
        <end position="61"/>
    </location>
</feature>
<feature type="region of interest" description="Disordered" evidence="1">
    <location>
        <begin position="40"/>
        <end position="61"/>
    </location>
</feature>